<reference evidence="1 2" key="2">
    <citation type="submission" date="2017-10" db="EMBL/GenBank/DDBJ databases">
        <title>Extensive intraspecific genome diversity in a model arbuscular mycorrhizal fungus.</title>
        <authorList>
            <person name="Chen E.C.H."/>
            <person name="Morin E."/>
            <person name="Baudet D."/>
            <person name="Noel J."/>
            <person name="Ndikumana S."/>
            <person name="Charron P."/>
            <person name="St-Onge C."/>
            <person name="Giorgi J."/>
            <person name="Grigoriev I.V."/>
            <person name="Roux C."/>
            <person name="Martin F.M."/>
            <person name="Corradi N."/>
        </authorList>
    </citation>
    <scope>NUCLEOTIDE SEQUENCE [LARGE SCALE GENOMIC DNA]</scope>
    <source>
        <strain evidence="1 2">C2</strain>
    </source>
</reference>
<evidence type="ECO:0000313" key="2">
    <source>
        <dbReference type="Proteomes" id="UP000233469"/>
    </source>
</evidence>
<gene>
    <name evidence="1" type="ORF">RhiirC2_774928</name>
</gene>
<proteinExistence type="predicted"/>
<sequence length="111" mass="11371">MVAISPSGEGWRIDTLKATDLTLSLGEGFMKTGRRCACIEDSKDVLGAGAKGEVISTFIASSETVHERLFGTPAVLVRDKGQSPEGAEESGCGGSRISGLITEGAGGVDIV</sequence>
<protein>
    <submittedName>
        <fullName evidence="1">Uncharacterized protein</fullName>
    </submittedName>
</protein>
<comment type="caution">
    <text evidence="1">The sequence shown here is derived from an EMBL/GenBank/DDBJ whole genome shotgun (WGS) entry which is preliminary data.</text>
</comment>
<dbReference type="EMBL" id="LLXL01000312">
    <property type="protein sequence ID" value="PKK74291.1"/>
    <property type="molecule type" value="Genomic_DNA"/>
</dbReference>
<evidence type="ECO:0000313" key="1">
    <source>
        <dbReference type="EMBL" id="PKK74291.1"/>
    </source>
</evidence>
<accession>A0A2N1NKA8</accession>
<dbReference type="VEuPathDB" id="FungiDB:RhiirA1_479035"/>
<dbReference type="Proteomes" id="UP000233469">
    <property type="component" value="Unassembled WGS sequence"/>
</dbReference>
<reference evidence="1 2" key="1">
    <citation type="submission" date="2016-04" db="EMBL/GenBank/DDBJ databases">
        <title>Genome analyses suggest a sexual origin of heterokaryosis in a supposedly ancient asexual fungus.</title>
        <authorList>
            <person name="Ropars J."/>
            <person name="Sedzielewska K."/>
            <person name="Noel J."/>
            <person name="Charron P."/>
            <person name="Farinelli L."/>
            <person name="Marton T."/>
            <person name="Kruger M."/>
            <person name="Pelin A."/>
            <person name="Brachmann A."/>
            <person name="Corradi N."/>
        </authorList>
    </citation>
    <scope>NUCLEOTIDE SEQUENCE [LARGE SCALE GENOMIC DNA]</scope>
    <source>
        <strain evidence="1 2">C2</strain>
    </source>
</reference>
<organism evidence="1 2">
    <name type="scientific">Rhizophagus irregularis</name>
    <dbReference type="NCBI Taxonomy" id="588596"/>
    <lineage>
        <taxon>Eukaryota</taxon>
        <taxon>Fungi</taxon>
        <taxon>Fungi incertae sedis</taxon>
        <taxon>Mucoromycota</taxon>
        <taxon>Glomeromycotina</taxon>
        <taxon>Glomeromycetes</taxon>
        <taxon>Glomerales</taxon>
        <taxon>Glomeraceae</taxon>
        <taxon>Rhizophagus</taxon>
    </lineage>
</organism>
<name>A0A2N1NKA8_9GLOM</name>
<dbReference type="AlphaFoldDB" id="A0A2N1NKA8"/>